<dbReference type="EMBL" id="JBANQN010000001">
    <property type="protein sequence ID" value="KAK6803948.1"/>
    <property type="molecule type" value="Genomic_DNA"/>
</dbReference>
<proteinExistence type="predicted"/>
<accession>A0AAN8U8H7</accession>
<reference evidence="1 2" key="1">
    <citation type="submission" date="2024-02" db="EMBL/GenBank/DDBJ databases">
        <title>de novo genome assembly of Solanum bulbocastanum strain 11H21.</title>
        <authorList>
            <person name="Hosaka A.J."/>
        </authorList>
    </citation>
    <scope>NUCLEOTIDE SEQUENCE [LARGE SCALE GENOMIC DNA]</scope>
    <source>
        <tissue evidence="1">Young leaves</tissue>
    </source>
</reference>
<name>A0AAN8U8H7_SOLBU</name>
<gene>
    <name evidence="1" type="ORF">RDI58_001732</name>
</gene>
<sequence length="88" mass="10032">MKQRPTCESGHGCLRENFSLTQRERGYRLLSPSLGNFETNHFQLDLRFTGTKISASIHHQNLRGDLGCGYGGLVPFNPLDCWLDFYLV</sequence>
<dbReference type="AlphaFoldDB" id="A0AAN8U8H7"/>
<evidence type="ECO:0000313" key="1">
    <source>
        <dbReference type="EMBL" id="KAK6803948.1"/>
    </source>
</evidence>
<comment type="caution">
    <text evidence="1">The sequence shown here is derived from an EMBL/GenBank/DDBJ whole genome shotgun (WGS) entry which is preliminary data.</text>
</comment>
<keyword evidence="2" id="KW-1185">Reference proteome</keyword>
<organism evidence="1 2">
    <name type="scientific">Solanum bulbocastanum</name>
    <name type="common">Wild potato</name>
    <dbReference type="NCBI Taxonomy" id="147425"/>
    <lineage>
        <taxon>Eukaryota</taxon>
        <taxon>Viridiplantae</taxon>
        <taxon>Streptophyta</taxon>
        <taxon>Embryophyta</taxon>
        <taxon>Tracheophyta</taxon>
        <taxon>Spermatophyta</taxon>
        <taxon>Magnoliopsida</taxon>
        <taxon>eudicotyledons</taxon>
        <taxon>Gunneridae</taxon>
        <taxon>Pentapetalae</taxon>
        <taxon>asterids</taxon>
        <taxon>lamiids</taxon>
        <taxon>Solanales</taxon>
        <taxon>Solanaceae</taxon>
        <taxon>Solanoideae</taxon>
        <taxon>Solaneae</taxon>
        <taxon>Solanum</taxon>
    </lineage>
</organism>
<evidence type="ECO:0000313" key="2">
    <source>
        <dbReference type="Proteomes" id="UP001371456"/>
    </source>
</evidence>
<protein>
    <submittedName>
        <fullName evidence="1">Uncharacterized protein</fullName>
    </submittedName>
</protein>
<dbReference type="Proteomes" id="UP001371456">
    <property type="component" value="Unassembled WGS sequence"/>
</dbReference>